<reference evidence="5" key="1">
    <citation type="submission" date="2015-10" db="EMBL/GenBank/DDBJ databases">
        <title>Analysis of five complete genome sequences for members of the class Peribacteria in the recently recognized Peregrinibacteria bacterial phylum.</title>
        <authorList>
            <person name="Anantharaman K."/>
            <person name="Brown C.T."/>
            <person name="Burstein D."/>
            <person name="Castelle C.J."/>
            <person name="Probst A.J."/>
            <person name="Thomas B.C."/>
            <person name="Williams K.H."/>
            <person name="Banfield J.F."/>
        </authorList>
    </citation>
    <scope>NUCLEOTIDE SEQUENCE [LARGE SCALE GENOMIC DNA]</scope>
</reference>
<name>A0A0S1SMD3_9BACT</name>
<accession>A0A0S1SMD3</accession>
<evidence type="ECO:0000256" key="1">
    <source>
        <dbReference type="ARBA" id="ARBA00023002"/>
    </source>
</evidence>
<feature type="domain" description="Pyruvate ferredoxin oxidoreductase beta subunit C-terminal" evidence="3">
    <location>
        <begin position="207"/>
        <end position="270"/>
    </location>
</feature>
<accession>A0A0S1SUX9</accession>
<feature type="domain" description="Thiamine pyrophosphate enzyme TPP-binding" evidence="2">
    <location>
        <begin position="55"/>
        <end position="202"/>
    </location>
</feature>
<dbReference type="Pfam" id="PF12367">
    <property type="entry name" value="PFO_beta_C"/>
    <property type="match status" value="1"/>
</dbReference>
<evidence type="ECO:0000259" key="3">
    <source>
        <dbReference type="Pfam" id="PF12367"/>
    </source>
</evidence>
<evidence type="ECO:0000313" key="5">
    <source>
        <dbReference type="Proteomes" id="UP000069135"/>
    </source>
</evidence>
<dbReference type="InterPro" id="IPR029061">
    <property type="entry name" value="THDP-binding"/>
</dbReference>
<evidence type="ECO:0000313" key="4">
    <source>
        <dbReference type="EMBL" id="ALM13520.1"/>
    </source>
</evidence>
<evidence type="ECO:0000259" key="2">
    <source>
        <dbReference type="Pfam" id="PF02775"/>
    </source>
</evidence>
<proteinExistence type="predicted"/>
<gene>
    <name evidence="4" type="ORF">PeribacterD1_0851</name>
</gene>
<dbReference type="STRING" id="1735162.PeribacterB2_0853"/>
<dbReference type="GO" id="GO:0016625">
    <property type="term" value="F:oxidoreductase activity, acting on the aldehyde or oxo group of donors, iron-sulfur protein as acceptor"/>
    <property type="evidence" value="ECO:0007669"/>
    <property type="project" value="UniProtKB-ARBA"/>
</dbReference>
<dbReference type="EMBL" id="CP013065">
    <property type="protein sequence ID" value="ALM13520.1"/>
    <property type="molecule type" value="Genomic_DNA"/>
</dbReference>
<dbReference type="SUPFAM" id="SSF52518">
    <property type="entry name" value="Thiamin diphosphate-binding fold (THDP-binding)"/>
    <property type="match status" value="1"/>
</dbReference>
<dbReference type="InterPro" id="IPR032686">
    <property type="entry name" value="PFO_beta_C"/>
</dbReference>
<dbReference type="InterPro" id="IPR051457">
    <property type="entry name" value="2-oxoacid:Fd_oxidoreductase"/>
</dbReference>
<accession>A0A0S1SRA5</accession>
<organism evidence="4 5">
    <name type="scientific">Candidatus Peribacter riflensis</name>
    <dbReference type="NCBI Taxonomy" id="1735162"/>
    <lineage>
        <taxon>Bacteria</taxon>
        <taxon>Candidatus Peregrinibacteriota</taxon>
        <taxon>Candidatus Peribacteria</taxon>
        <taxon>Candidatus Peribacterales</taxon>
        <taxon>Candidatus Peribacteraceae</taxon>
        <taxon>Candidatus Peribacter</taxon>
    </lineage>
</organism>
<protein>
    <submittedName>
        <fullName evidence="4">2-oxoglutarate ferredoxin oxidoreductase subunit beta</fullName>
    </submittedName>
</protein>
<sequence length="295" mass="32462">MKKSASSSGPSLHDYACDQLCTWCDGCGDYGIWTAAKRALVDLNMAPWQVLLCFDVGCHGNMSDKLLGYRFHGLHGRVLPLAAGAALANPHIPVLAFGGDGASFSEGVGHLVHAVRSNYRMTFIMHNNANYGLTTGQASALTWQDQPMNSSPNGVPETTLNSMDFVFSLQPTFVARGWSGDIPQMTRILTAAIRHRGFAYVDMLQACPTYNKFATHEWLLNHCYDANAKGHDPKDFEKARALAVDTQKRVATGILYQTEDVPAFHERLKPREGVTTTPVEEVKIVDTSRWLKAFA</sequence>
<dbReference type="PANTHER" id="PTHR48084:SF4">
    <property type="entry name" value="2-OXOGLUTARATE OXIDOREDUCTASE SUBUNIT KORB"/>
    <property type="match status" value="1"/>
</dbReference>
<dbReference type="AlphaFoldDB" id="A0A0S1SMD3"/>
<dbReference type="Gene3D" id="3.40.50.970">
    <property type="match status" value="1"/>
</dbReference>
<dbReference type="GO" id="GO:0030976">
    <property type="term" value="F:thiamine pyrophosphate binding"/>
    <property type="evidence" value="ECO:0007669"/>
    <property type="project" value="InterPro"/>
</dbReference>
<dbReference type="Proteomes" id="UP000069135">
    <property type="component" value="Chromosome"/>
</dbReference>
<dbReference type="PANTHER" id="PTHR48084">
    <property type="entry name" value="2-OXOGLUTARATE OXIDOREDUCTASE SUBUNIT KORB-RELATED"/>
    <property type="match status" value="1"/>
</dbReference>
<dbReference type="Pfam" id="PF02775">
    <property type="entry name" value="TPP_enzyme_C"/>
    <property type="match status" value="1"/>
</dbReference>
<dbReference type="GO" id="GO:0045333">
    <property type="term" value="P:cellular respiration"/>
    <property type="evidence" value="ECO:0007669"/>
    <property type="project" value="UniProtKB-ARBA"/>
</dbReference>
<reference evidence="4 5" key="2">
    <citation type="journal article" date="2016" name="PeerJ">
        <title>Analysis of five complete genome sequences for members of the class Peribacteria in the recently recognized Peregrinibacteria bacterial phylum.</title>
        <authorList>
            <person name="Anantharaman K."/>
            <person name="Brown C.T."/>
            <person name="Burstein D."/>
            <person name="Castelle C.J."/>
            <person name="Probst A.J."/>
            <person name="Thomas B.C."/>
            <person name="Williams K.H."/>
            <person name="Banfield J.F."/>
        </authorList>
    </citation>
    <scope>NUCLEOTIDE SEQUENCE [LARGE SCALE GENOMIC DNA]</scope>
    <source>
        <strain evidence="4">RIFOXYD1_FULL_PER-ii_59_16</strain>
    </source>
</reference>
<keyword evidence="1" id="KW-0560">Oxidoreductase</keyword>
<dbReference type="InterPro" id="IPR011766">
    <property type="entry name" value="TPP_enzyme_TPP-bd"/>
</dbReference>